<dbReference type="RefSeq" id="WP_317835927.1">
    <property type="nucleotide sequence ID" value="NZ_CP136920.1"/>
</dbReference>
<evidence type="ECO:0000313" key="2">
    <source>
        <dbReference type="Proteomes" id="UP001304300"/>
    </source>
</evidence>
<dbReference type="AlphaFoldDB" id="A0AAQ3LDH9"/>
<protein>
    <submittedName>
        <fullName evidence="1">Uncharacterized protein</fullName>
    </submittedName>
</protein>
<name>A0AAQ3LDH9_9BACT</name>
<dbReference type="EMBL" id="CP136920">
    <property type="protein sequence ID" value="WOO43377.1"/>
    <property type="molecule type" value="Genomic_DNA"/>
</dbReference>
<organism evidence="1 2">
    <name type="scientific">Rubellicoccus peritrichatus</name>
    <dbReference type="NCBI Taxonomy" id="3080537"/>
    <lineage>
        <taxon>Bacteria</taxon>
        <taxon>Pseudomonadati</taxon>
        <taxon>Verrucomicrobiota</taxon>
        <taxon>Opitutia</taxon>
        <taxon>Puniceicoccales</taxon>
        <taxon>Cerasicoccaceae</taxon>
        <taxon>Rubellicoccus</taxon>
    </lineage>
</organism>
<reference evidence="1 2" key="1">
    <citation type="submission" date="2023-10" db="EMBL/GenBank/DDBJ databases">
        <title>Rubellicoccus peritrichatus gen. nov., sp. nov., isolated from an algae of coral reef tank.</title>
        <authorList>
            <person name="Luo J."/>
        </authorList>
    </citation>
    <scope>NUCLEOTIDE SEQUENCE [LARGE SCALE GENOMIC DNA]</scope>
    <source>
        <strain evidence="1 2">CR14</strain>
    </source>
</reference>
<accession>A0AAQ3LDH9</accession>
<sequence length="161" mass="18701">MSEIVSFNEAKTLIQKWANLFDAHASPETIYRYTAGEDFAIQFQDLVYRGLAGLREHDQLKSVFFEERHLYYNFQIVDSGPPLTLETQMVWEAYKALPDKPSGEHLIADLRHRWKFSRKTSDGEPVFLHHELLELNYREGFAPLTSDPSRLHTDGSRVGMK</sequence>
<proteinExistence type="predicted"/>
<dbReference type="KEGG" id="puo:RZN69_09780"/>
<gene>
    <name evidence="1" type="ORF">RZN69_09780</name>
</gene>
<evidence type="ECO:0000313" key="1">
    <source>
        <dbReference type="EMBL" id="WOO43377.1"/>
    </source>
</evidence>
<keyword evidence="2" id="KW-1185">Reference proteome</keyword>
<dbReference type="Proteomes" id="UP001304300">
    <property type="component" value="Chromosome"/>
</dbReference>